<evidence type="ECO:0000256" key="5">
    <source>
        <dbReference type="ARBA" id="ARBA00022510"/>
    </source>
</evidence>
<accession>B8PWH4</accession>
<proteinExistence type="predicted"/>
<keyword evidence="7" id="KW-1162">Viral penetration into host cytoplasm</keyword>
<dbReference type="RefSeq" id="YP_010839798.1">
    <property type="nucleotide sequence ID" value="NC_078128.1"/>
</dbReference>
<evidence type="ECO:0000259" key="20">
    <source>
        <dbReference type="Pfam" id="PF01561"/>
    </source>
</evidence>
<dbReference type="EMBL" id="EU257627">
    <property type="protein sequence ID" value="ABY82501.1"/>
    <property type="molecule type" value="Viral_cRNA"/>
</dbReference>
<evidence type="ECO:0000256" key="17">
    <source>
        <dbReference type="ARBA" id="ARBA00031199"/>
    </source>
</evidence>
<dbReference type="GO" id="GO:0055036">
    <property type="term" value="C:virion membrane"/>
    <property type="evidence" value="ECO:0007669"/>
    <property type="project" value="UniProtKB-SubCell"/>
</dbReference>
<keyword evidence="13" id="KW-1015">Disulfide bond</keyword>
<evidence type="ECO:0000256" key="11">
    <source>
        <dbReference type="ARBA" id="ARBA00022870"/>
    </source>
</evidence>
<evidence type="ECO:0000256" key="14">
    <source>
        <dbReference type="ARBA" id="ARBA00023180"/>
    </source>
</evidence>
<feature type="domain" description="Hantavirus glycoprotein Gc N-terminal" evidence="20">
    <location>
        <begin position="941"/>
        <end position="1262"/>
    </location>
</feature>
<evidence type="ECO:0000256" key="7">
    <source>
        <dbReference type="ARBA" id="ARBA00022595"/>
    </source>
</evidence>
<dbReference type="GO" id="GO:0039654">
    <property type="term" value="P:fusion of virus membrane with host endosome membrane"/>
    <property type="evidence" value="ECO:0007669"/>
    <property type="project" value="UniProtKB-KW"/>
</dbReference>
<keyword evidence="4" id="KW-1168">Fusion of virus membrane with host membrane</keyword>
<feature type="transmembrane region" description="Helical" evidence="19">
    <location>
        <begin position="550"/>
        <end position="576"/>
    </location>
</feature>
<dbReference type="Pfam" id="PF20726">
    <property type="entry name" value="Nairovirus_Gn"/>
    <property type="match status" value="1"/>
</dbReference>
<keyword evidence="11" id="KW-1043">Host membrane</keyword>
<feature type="transmembrane region" description="Helical" evidence="19">
    <location>
        <begin position="677"/>
        <end position="696"/>
    </location>
</feature>
<keyword evidence="19" id="KW-1133">Transmembrane helix</keyword>
<evidence type="ECO:0000256" key="12">
    <source>
        <dbReference type="ARBA" id="ARBA00023136"/>
    </source>
</evidence>
<feature type="transmembrane region" description="Helical" evidence="19">
    <location>
        <begin position="1449"/>
        <end position="1473"/>
    </location>
</feature>
<name>B8PWH4_9VIRU</name>
<evidence type="ECO:0000313" key="26">
    <source>
        <dbReference type="Proteomes" id="UP000150075"/>
    </source>
</evidence>
<evidence type="ECO:0000256" key="2">
    <source>
        <dbReference type="ARBA" id="ARBA00004381"/>
    </source>
</evidence>
<dbReference type="TCDB" id="1.G.20.2.3">
    <property type="family name" value="the hantavirus gc envelope fusion glycoprotein (gc-efg) family"/>
</dbReference>
<feature type="domain" description="GP38 nairovirus" evidence="21">
    <location>
        <begin position="114"/>
        <end position="363"/>
    </location>
</feature>
<evidence type="ECO:0000256" key="8">
    <source>
        <dbReference type="ARBA" id="ARBA00022804"/>
    </source>
</evidence>
<feature type="domain" description="Structural glycoprotein Gn nairovirus" evidence="23">
    <location>
        <begin position="379"/>
        <end position="697"/>
    </location>
</feature>
<keyword evidence="8" id="KW-1161">Viral attachment to host cell</keyword>
<dbReference type="Pfam" id="PF20682">
    <property type="entry name" value="Hanta_Gc_C"/>
    <property type="match status" value="1"/>
</dbReference>
<evidence type="ECO:0000313" key="25">
    <source>
        <dbReference type="EMBL" id="ABY82501.1"/>
    </source>
</evidence>
<evidence type="ECO:0000256" key="6">
    <source>
        <dbReference type="ARBA" id="ARBA00022581"/>
    </source>
</evidence>
<dbReference type="InterPro" id="IPR048529">
    <property type="entry name" value="GP38_nairovirus"/>
</dbReference>
<dbReference type="GO" id="GO:0019062">
    <property type="term" value="P:virion attachment to host cell"/>
    <property type="evidence" value="ECO:0007669"/>
    <property type="project" value="UniProtKB-KW"/>
</dbReference>
<keyword evidence="14" id="KW-0325">Glycoprotein</keyword>
<dbReference type="InterPro" id="IPR048801">
    <property type="entry name" value="Gn_nairovirus"/>
</dbReference>
<keyword evidence="26" id="KW-1185">Reference proteome</keyword>
<keyword evidence="16" id="KW-1160">Virus entry into host cell</keyword>
<sequence>MRVILLLCMLSVAFANSTASSSSTAVSTYSTITTDTSTTDASTAESPTTPHTSPSTNTEGTTSTEPHTTKQLSTRTSTRSTSTSQRVWKEVAMHGEILSRNVRSSSYKDALNARILSLMDVGLGDPDKHLDNICSNRKVNCSVEALRSRLAEFFSDTHANACYNEVLERHLCDVNPQVSQRPSKVLGIDDTVLLRELDRRILRFFSDTARMTCLSASLLKPDSFVDWHEPRVIPINGPKQLPVHNVHCLNIELESQNDGNLIIVHVSLSSVDVVLKDCKATINLRQCLYMHTGTGKIRVPKFIKQDRETSGKSNKLGIGVYTITLDLLDTANLNCRLTTQCIVKGKELKKGQSEMKGYTTELVFPRASPLKRRILAVNEPSANCNSGTHLSDSKSIEVHGDHNGGPGQKITFCNGSLVLDVQLGSREGCYTVNKVTTKRVCKPRTSVAACKIEKELKNCDSGKCLQISQEGLGKIKVARGSTIVITDCRKQCLIPIPADTGDILVDCSGGKQHFLESNIVDVHCPKARYFNGIMLYFCRMSHRPIVAVTFGLWLGCGYVVTCIASFILYYLIFFLANAVKKCRQRREKPGALCLKCEQKTLNIYDQELHDLNCSFNLCPYCCNRMSDEGIVRHVGKCPKREERLFEIETYMNYIRVPVFFRCLLSISIGVGTFLKRATWLAILIILFCITIAPVQGQQLNEMANIGGQDYSICFFLFGCLVASAALLKLRRVNSGSVIEVIDCFGRCSFCGEFTDCLFEEIVHDTLCNLCVCPYCEGQSLDITTLRIHVGDCYKTNTRKQIYKILGRKFTQSLVAREGLFTTKLQIIFNKTNTILFIFAICFLILFTAHPVHGFDSGNLPKGVWEDSEDLIAFCTQTCFIEEDECICPEINPNARRLLFFNGLQNAIRRSTESKKLMTSLSIDTPWGAINVESTYKPTLATSNIGMSWSSADIRGDKVILSGKSSSIIKLNAKTGIMWELGSELASEKKNLLISIMDYTQSYNAAFEYITGDRTLSEWPKAVCTGDCPHKCGCTTTTCMFKEWPHTRNWRCNPTWCWGIGTGCTCCGMDVEKPFNRFFAVKWSLEYIKTEALMCIEVTNEERHCEIVEAGTRFTIGPVTATISDTQNIVNKLPTEIMTIQKLDDSRFVDIMHVSNVISAENSCKLQSCTHGSAGDIQIYHTDNLIKNDHSSGINLAAIDPLVNTSWLSWEGCDMDYFCNVGDWPTCTYTGVVTQNTESFENLLNIEKDYTKRFFFHTKRIMANSGTLQMDLKARPNEGGGEVTVLVEVENMELHSKTIKLAGIKISNLKCSGCYSCTSGILCSLVARIDNPDEFIIHLRSKDPDVVVADTGIVARKGISNSAGKIRVFSVAEKKKLCFEVVEGSYCKDCSRDQLNVCTDVNLEPPKDILLEHRGTIVQHKNDTCSSGIDCWSKSISSFASGVGIFFTRYFGSVVLGLLGTLLPFILVIIFFIWGDKLLKPCSIFFRCCRQRHHQHKYSSLSEEEELRDIVRKFNKSGELLEKGENDKRTIARLFMADVKGKGKKLKELA</sequence>
<dbReference type="Pfam" id="PF07948">
    <property type="entry name" value="Nairovirus_GP38"/>
    <property type="match status" value="1"/>
</dbReference>
<feature type="domain" description="Non-Structural protein M" evidence="24">
    <location>
        <begin position="709"/>
        <end position="805"/>
    </location>
</feature>
<dbReference type="InterPro" id="IPR048796">
    <property type="entry name" value="NSm_dom_nairovirus"/>
</dbReference>
<keyword evidence="12 19" id="KW-0472">Membrane</keyword>
<feature type="region of interest" description="Disordered" evidence="18">
    <location>
        <begin position="34"/>
        <end position="86"/>
    </location>
</feature>
<dbReference type="GO" id="GO:0044167">
    <property type="term" value="C:host cell endoplasmic reticulum membrane"/>
    <property type="evidence" value="ECO:0007669"/>
    <property type="project" value="UniProtKB-SubCell"/>
</dbReference>
<dbReference type="GO" id="GO:0046718">
    <property type="term" value="P:symbiont entry into host cell"/>
    <property type="evidence" value="ECO:0007669"/>
    <property type="project" value="UniProtKB-KW"/>
</dbReference>
<feature type="compositionally biased region" description="Low complexity" evidence="18">
    <location>
        <begin position="73"/>
        <end position="84"/>
    </location>
</feature>
<dbReference type="InterPro" id="IPR002532">
    <property type="entry name" value="Hanta_Gc_N"/>
</dbReference>
<dbReference type="Proteomes" id="UP000150075">
    <property type="component" value="Genome"/>
</dbReference>
<keyword evidence="5" id="KW-1170">Fusion of virus membrane with host endosomal membrane</keyword>
<evidence type="ECO:0000256" key="4">
    <source>
        <dbReference type="ARBA" id="ARBA00022506"/>
    </source>
</evidence>
<feature type="transmembrane region" description="Helical" evidence="19">
    <location>
        <begin position="833"/>
        <end position="851"/>
    </location>
</feature>
<dbReference type="Pfam" id="PF01561">
    <property type="entry name" value="Hanta_Gc_N"/>
    <property type="match status" value="1"/>
</dbReference>
<evidence type="ECO:0000256" key="13">
    <source>
        <dbReference type="ARBA" id="ARBA00023157"/>
    </source>
</evidence>
<protein>
    <recommendedName>
        <fullName evidence="17">M polyprotein</fullName>
    </recommendedName>
</protein>
<evidence type="ECO:0000256" key="16">
    <source>
        <dbReference type="ARBA" id="ARBA00023296"/>
    </source>
</evidence>
<dbReference type="GeneID" id="80549825"/>
<reference evidence="25 26" key="1">
    <citation type="journal article" date="2009" name="Emerg. Infect. Dis.">
        <title>Kupe virus, a new virus in the family bunyaviridae, genus nairovirus, kenya.</title>
        <authorList>
            <person name="Crabtree M.B."/>
            <person name="Sang R."/>
            <person name="Miller B.R."/>
        </authorList>
    </citation>
    <scope>NUCLEOTIDE SEQUENCE [LARGE SCALE GENOMIC DNA]</scope>
    <source>
        <strain evidence="25">K611</strain>
    </source>
</reference>
<feature type="domain" description="Glycoprotein Gc C-terminal bunyavirales" evidence="22">
    <location>
        <begin position="1268"/>
        <end position="1493"/>
    </location>
</feature>
<comment type="subcellular location">
    <subcellularLocation>
        <location evidence="1">Host Golgi apparatus membrane</location>
        <topology evidence="1">Single-pass type I membrane protein</topology>
    </subcellularLocation>
    <subcellularLocation>
        <location evidence="3">Host endoplasmic reticulum membrane</location>
        <topology evidence="3">Single-pass type I membrane protein</topology>
    </subcellularLocation>
    <subcellularLocation>
        <location evidence="2">Virion membrane</location>
        <topology evidence="2">Single-pass membrane protein</topology>
    </subcellularLocation>
</comment>
<keyword evidence="6" id="KW-0945">Host-virus interaction</keyword>
<evidence type="ECO:0000259" key="22">
    <source>
        <dbReference type="Pfam" id="PF20682"/>
    </source>
</evidence>
<keyword evidence="10" id="KW-0946">Virion</keyword>
<evidence type="ECO:0000256" key="18">
    <source>
        <dbReference type="SAM" id="MobiDB-lite"/>
    </source>
</evidence>
<keyword evidence="9" id="KW-1040">Host Golgi apparatus</keyword>
<dbReference type="GO" id="GO:0044178">
    <property type="term" value="C:host cell Golgi membrane"/>
    <property type="evidence" value="ECO:0007669"/>
    <property type="project" value="UniProtKB-SubCell"/>
</dbReference>
<evidence type="ECO:0000259" key="24">
    <source>
        <dbReference type="Pfam" id="PF20728"/>
    </source>
</evidence>
<evidence type="ECO:0000256" key="1">
    <source>
        <dbReference type="ARBA" id="ARBA00004244"/>
    </source>
</evidence>
<dbReference type="KEGG" id="vg:80549825"/>
<evidence type="ECO:0000256" key="19">
    <source>
        <dbReference type="SAM" id="Phobius"/>
    </source>
</evidence>
<evidence type="ECO:0000256" key="10">
    <source>
        <dbReference type="ARBA" id="ARBA00022844"/>
    </source>
</evidence>
<dbReference type="Pfam" id="PF20728">
    <property type="entry name" value="Nairovirus_NSm"/>
    <property type="match status" value="1"/>
</dbReference>
<evidence type="ECO:0000256" key="15">
    <source>
        <dbReference type="ARBA" id="ARBA00023184"/>
    </source>
</evidence>
<dbReference type="Gene3D" id="1.10.8.1320">
    <property type="match status" value="2"/>
</dbReference>
<keyword evidence="15" id="KW-1038">Host endoplasmic reticulum</keyword>
<evidence type="ECO:0000259" key="23">
    <source>
        <dbReference type="Pfam" id="PF20726"/>
    </source>
</evidence>
<feature type="compositionally biased region" description="Low complexity" evidence="18">
    <location>
        <begin position="34"/>
        <end position="66"/>
    </location>
</feature>
<dbReference type="InterPro" id="IPR048791">
    <property type="entry name" value="Gc_C_bunya"/>
</dbReference>
<evidence type="ECO:0000259" key="21">
    <source>
        <dbReference type="Pfam" id="PF07948"/>
    </source>
</evidence>
<feature type="transmembrane region" description="Helical" evidence="19">
    <location>
        <begin position="708"/>
        <end position="727"/>
    </location>
</feature>
<keyword evidence="19" id="KW-0812">Transmembrane</keyword>
<organism evidence="25 26">
    <name type="scientific">Kupe virus</name>
    <dbReference type="NCBI Taxonomy" id="498356"/>
    <lineage>
        <taxon>Viruses</taxon>
        <taxon>Riboviria</taxon>
        <taxon>Orthornavirae</taxon>
        <taxon>Negarnaviricota</taxon>
        <taxon>Polyploviricotina</taxon>
        <taxon>Bunyaviricetes</taxon>
        <taxon>Hareavirales</taxon>
        <taxon>Nairoviridae</taxon>
        <taxon>Orthonairovirus</taxon>
        <taxon>Orthonairovirus amblyommae</taxon>
    </lineage>
</organism>
<evidence type="ECO:0000256" key="3">
    <source>
        <dbReference type="ARBA" id="ARBA00004482"/>
    </source>
</evidence>
<evidence type="ECO:0000256" key="9">
    <source>
        <dbReference type="ARBA" id="ARBA00022812"/>
    </source>
</evidence>